<evidence type="ECO:0000259" key="8">
    <source>
        <dbReference type="PROSITE" id="PS51918"/>
    </source>
</evidence>
<dbReference type="SFLD" id="SFLDS00029">
    <property type="entry name" value="Radical_SAM"/>
    <property type="match status" value="1"/>
</dbReference>
<feature type="domain" description="Radical SAM core" evidence="8">
    <location>
        <begin position="27"/>
        <end position="207"/>
    </location>
</feature>
<protein>
    <submittedName>
        <fullName evidence="9">7-carboxy-7-deazaguanine synthase</fullName>
        <ecNumber evidence="9">4.3.99.3</ecNumber>
    </submittedName>
</protein>
<organism evidence="9">
    <name type="scientific">bioreactor metagenome</name>
    <dbReference type="NCBI Taxonomy" id="1076179"/>
    <lineage>
        <taxon>unclassified sequences</taxon>
        <taxon>metagenomes</taxon>
        <taxon>ecological metagenomes</taxon>
    </lineage>
</organism>
<dbReference type="InterPro" id="IPR013785">
    <property type="entry name" value="Aldolase_TIM"/>
</dbReference>
<keyword evidence="2" id="KW-0949">S-adenosyl-L-methionine</keyword>
<comment type="caution">
    <text evidence="9">The sequence shown here is derived from an EMBL/GenBank/DDBJ whole genome shotgun (WGS) entry which is preliminary data.</text>
</comment>
<dbReference type="GO" id="GO:0046872">
    <property type="term" value="F:metal ion binding"/>
    <property type="evidence" value="ECO:0007669"/>
    <property type="project" value="UniProtKB-KW"/>
</dbReference>
<dbReference type="PIRSF" id="PIRSF000370">
    <property type="entry name" value="QueE"/>
    <property type="match status" value="1"/>
</dbReference>
<evidence type="ECO:0000256" key="6">
    <source>
        <dbReference type="ARBA" id="ARBA00023014"/>
    </source>
</evidence>
<evidence type="ECO:0000256" key="2">
    <source>
        <dbReference type="ARBA" id="ARBA00022691"/>
    </source>
</evidence>
<dbReference type="PANTHER" id="PTHR42836">
    <property type="entry name" value="7-CARBOXY-7-DEAZAGUANINE SYNTHASE"/>
    <property type="match status" value="1"/>
</dbReference>
<evidence type="ECO:0000313" key="9">
    <source>
        <dbReference type="EMBL" id="MPM34701.1"/>
    </source>
</evidence>
<dbReference type="EMBL" id="VSSQ01007052">
    <property type="protein sequence ID" value="MPM34701.1"/>
    <property type="molecule type" value="Genomic_DNA"/>
</dbReference>
<proteinExistence type="inferred from homology"/>
<evidence type="ECO:0000256" key="5">
    <source>
        <dbReference type="ARBA" id="ARBA00023004"/>
    </source>
</evidence>
<dbReference type="AlphaFoldDB" id="A0A644Z3Y1"/>
<gene>
    <name evidence="9" type="primary">queE_25</name>
    <name evidence="9" type="ORF">SDC9_81288</name>
</gene>
<evidence type="ECO:0000256" key="7">
    <source>
        <dbReference type="ARBA" id="ARBA00023239"/>
    </source>
</evidence>
<keyword evidence="1" id="KW-0004">4Fe-4S</keyword>
<keyword evidence="3" id="KW-0479">Metal-binding</keyword>
<reference evidence="9" key="1">
    <citation type="submission" date="2019-08" db="EMBL/GenBank/DDBJ databases">
        <authorList>
            <person name="Kucharzyk K."/>
            <person name="Murdoch R.W."/>
            <person name="Higgins S."/>
            <person name="Loffler F."/>
        </authorList>
    </citation>
    <scope>NUCLEOTIDE SEQUENCE</scope>
</reference>
<dbReference type="HAMAP" id="MF_00917">
    <property type="entry name" value="QueE"/>
    <property type="match status" value="1"/>
</dbReference>
<dbReference type="GO" id="GO:0016829">
    <property type="term" value="F:lyase activity"/>
    <property type="evidence" value="ECO:0007669"/>
    <property type="project" value="UniProtKB-KW"/>
</dbReference>
<name>A0A644Z3Y1_9ZZZZ</name>
<dbReference type="InterPro" id="IPR007197">
    <property type="entry name" value="rSAM"/>
</dbReference>
<dbReference type="PANTHER" id="PTHR42836:SF1">
    <property type="entry name" value="7-CARBOXY-7-DEAZAGUANINE SYNTHASE"/>
    <property type="match status" value="1"/>
</dbReference>
<keyword evidence="5" id="KW-0408">Iron</keyword>
<dbReference type="InterPro" id="IPR024924">
    <property type="entry name" value="7-CO-7-deazaguanine_synth-like"/>
</dbReference>
<keyword evidence="6" id="KW-0411">Iron-sulfur</keyword>
<keyword evidence="7 9" id="KW-0456">Lyase</keyword>
<accession>A0A644Z3Y1</accession>
<evidence type="ECO:0000256" key="1">
    <source>
        <dbReference type="ARBA" id="ARBA00022485"/>
    </source>
</evidence>
<dbReference type="GO" id="GO:0051539">
    <property type="term" value="F:4 iron, 4 sulfur cluster binding"/>
    <property type="evidence" value="ECO:0007669"/>
    <property type="project" value="UniProtKB-KW"/>
</dbReference>
<evidence type="ECO:0000256" key="3">
    <source>
        <dbReference type="ARBA" id="ARBA00022723"/>
    </source>
</evidence>
<dbReference type="SUPFAM" id="SSF102114">
    <property type="entry name" value="Radical SAM enzymes"/>
    <property type="match status" value="1"/>
</dbReference>
<dbReference type="PROSITE" id="PS51918">
    <property type="entry name" value="RADICAL_SAM"/>
    <property type="match status" value="1"/>
</dbReference>
<dbReference type="Pfam" id="PF04055">
    <property type="entry name" value="Radical_SAM"/>
    <property type="match status" value="1"/>
</dbReference>
<dbReference type="InterPro" id="IPR058240">
    <property type="entry name" value="rSAM_sf"/>
</dbReference>
<dbReference type="Gene3D" id="3.20.20.70">
    <property type="entry name" value="Aldolase class I"/>
    <property type="match status" value="1"/>
</dbReference>
<keyword evidence="4" id="KW-0460">Magnesium</keyword>
<evidence type="ECO:0000256" key="4">
    <source>
        <dbReference type="ARBA" id="ARBA00022842"/>
    </source>
</evidence>
<dbReference type="EC" id="4.3.99.3" evidence="9"/>
<sequence>MRTPELKGGALLPLAESFYTLQGEGYNTGKAAFFIRLGGCDVGCSWCDAKETWNPSLYPPTPVETIIEQAVMYKAKSIVITGGEPLTYPLDILCTTLKNKGMEIFLETSGSHPLSGTYDWICLSPKKKKPPIGDIHKKASELKVIIEEAQDFLWAEENRNLVSDSCFLYMQPEWSKREYITPIIVEYIKNNPEWRISLQTHKYMNIP</sequence>